<feature type="region of interest" description="Disordered" evidence="1">
    <location>
        <begin position="911"/>
        <end position="973"/>
    </location>
</feature>
<dbReference type="Pfam" id="PF12895">
    <property type="entry name" value="ANAPC3"/>
    <property type="match status" value="1"/>
</dbReference>
<feature type="compositionally biased region" description="Gly residues" evidence="1">
    <location>
        <begin position="533"/>
        <end position="616"/>
    </location>
</feature>
<evidence type="ECO:0000256" key="1">
    <source>
        <dbReference type="SAM" id="MobiDB-lite"/>
    </source>
</evidence>
<reference evidence="3 4" key="1">
    <citation type="submission" date="2019-08" db="EMBL/GenBank/DDBJ databases">
        <title>Complete genome sequence of Candidatus Uab amorphum.</title>
        <authorList>
            <person name="Shiratori T."/>
            <person name="Suzuki S."/>
            <person name="Kakizawa Y."/>
            <person name="Ishida K."/>
        </authorList>
    </citation>
    <scope>NUCLEOTIDE SEQUENCE [LARGE SCALE GENOMIC DNA]</scope>
    <source>
        <strain evidence="3 4">SRT547</strain>
    </source>
</reference>
<proteinExistence type="predicted"/>
<keyword evidence="2" id="KW-1133">Transmembrane helix</keyword>
<evidence type="ECO:0000313" key="4">
    <source>
        <dbReference type="Proteomes" id="UP000326354"/>
    </source>
</evidence>
<feature type="compositionally biased region" description="Basic residues" evidence="1">
    <location>
        <begin position="948"/>
        <end position="969"/>
    </location>
</feature>
<accession>A0A5S9F0R7</accession>
<keyword evidence="2" id="KW-0472">Membrane</keyword>
<feature type="compositionally biased region" description="Polar residues" evidence="1">
    <location>
        <begin position="642"/>
        <end position="686"/>
    </location>
</feature>
<dbReference type="SMART" id="SM00028">
    <property type="entry name" value="TPR"/>
    <property type="match status" value="2"/>
</dbReference>
<gene>
    <name evidence="3" type="ORF">UABAM_00125</name>
</gene>
<feature type="compositionally biased region" description="Gly residues" evidence="1">
    <location>
        <begin position="488"/>
        <end position="519"/>
    </location>
</feature>
<dbReference type="InterPro" id="IPR037257">
    <property type="entry name" value="T2SS_E_N_sf"/>
</dbReference>
<feature type="compositionally biased region" description="Gly residues" evidence="1">
    <location>
        <begin position="371"/>
        <end position="442"/>
    </location>
</feature>
<feature type="compositionally biased region" description="Low complexity" evidence="1">
    <location>
        <begin position="924"/>
        <end position="939"/>
    </location>
</feature>
<keyword evidence="2" id="KW-0812">Transmembrane</keyword>
<dbReference type="InterPro" id="IPR019734">
    <property type="entry name" value="TPR_rpt"/>
</dbReference>
<dbReference type="PANTHER" id="PTHR35001:SF3">
    <property type="entry name" value="RIBOSOME-BINDING PROTEIN 1"/>
    <property type="match status" value="1"/>
</dbReference>
<feature type="compositionally biased region" description="Gly residues" evidence="1">
    <location>
        <begin position="314"/>
        <end position="335"/>
    </location>
</feature>
<feature type="compositionally biased region" description="Gly residues" evidence="1">
    <location>
        <begin position="459"/>
        <end position="471"/>
    </location>
</feature>
<name>A0A5S9F0R7_UABAM</name>
<sequence length="1483" mass="157562">MDAAMNGKMKFGQLAVSMGLVSSAQVEECLQIQKTQAIGQPLGQIMVQRGYISSDAVSGILQRQAPQDLDDDDSSDMEIEEIDEIDDFDESSVEMMADDISDEMIVEDEDDEPVEDGIPLDLGYSDSMKLEVDKNESPDFDINSAQDIFVDDDSDAQDAVALSVTDNEESATPEQPFTAFDTGSGAAFDPNSGSDSGFDVGEASPFDTGASTPFDPTSGSDSGFDISEASPFDDGSGTPFDISSSEVEQSDPFAGGDQGSDPFGGSGTPFDLGDNSSPFDVGGQQASDPFAGGQQGSDPFSNDVQQGSDPFAGGEQGSDPFGGGDQGSDPFGGSGTPFDLGDSSSPFDAGGQQGSDPFGGGQQVSDPFAGGDQGSDPFGGGQQGSDPFGGGDQGSDPFGGGQQGSDPFGGGDQGSDPFGGGQQGSDPFGGGQQGSDPFGGSGTPFDLGDSGSPFDVSGGQQGSDPFGGGDQGSDPFGGQQGSDPFAGGDQGNDPFGGGQQGSDPFGGGDQGSDPFGGSGTPFDLGDSGSPFDVGGGDQGSDPFGGGQQGSDPFGGGQQGSDPFGGGQQGSDPFGGGQQGSDPFGGGQQGSDPFGGGQQGSDPFGGSGTPFDLGGGSDPFAGGQQGSDPFAGGQQGSDPFGGTNPNDIFSNQPATGGQDSFFNQFPDTGNNSGFDIFGQPNQGSQISPEEDATISEEQEGAIDLFSQSSIDKITTGEEITLSDNGGPGESGSFFSGTPNSQNLDSFFAGQGGDPFNPASDPTIDLSGGNNNMPMNNVIDLGNSQNIPSDTFGMQPIADPINLENSMNANDFDPLSASDPTISYENNNLLTGEPNAQTQEWDWESINNQNQQLPPDSDIESDFFNPPDLRSDIKPPQPQGGGFDLPDVVNTGDVTIAAPANPNPGMGAPPFQQNIGTFPPTDSPFAGGPPAAPQQNNFAAPKATPSSRRSQSHKKINIPRQRGSRISRRVSARSERSSLSSKEIKYLLAVLIFCIAILIIVTVVVLMKGGERRVGEIDNNTENTEVAEVSEDGQPVNDITKDPEIDESTLASYYKSAQESMEINSPPRTREAIKNLSYIISKRPDYEQAYFLRAKCFFRSNRYREAKLDAEKALESLSNPTECYYILAVCAQKDENYELCIDFCNKALDSDPGFLKIKSVKMKVMKAKGLLIDALKLAKELQNDGYRTAKADIHEARVAILERVRGQKQYELLDQAVNIDQGYAPFYYELGISNFRTQDDSSLQKAGQYIEKFLSMSKPDDSKLDYLVMKELHLFTKYKTGNGSKKVAIFKEVYKNIQGKRFIHLPCISLGIIADVQRVSLNRAIKKKESPRNIKKKEKALLNYIILAAKARSYMVNPRFRQYYPRILGLLDESFNTIASFFSEYQAKIKEFAANNRNMQRFQDYVRIVVKEAPRNNVLKLNDTILRFDEEYVHTSIEVNAARELAVRQNQYQKVHIRRGNKLIDIDIKKIAPGPQFTHELLKKR</sequence>
<feature type="region of interest" description="Disordered" evidence="1">
    <location>
        <begin position="161"/>
        <end position="693"/>
    </location>
</feature>
<protein>
    <submittedName>
        <fullName evidence="3">Hemolysin-type calcium-binding protein</fullName>
    </submittedName>
</protein>
<organism evidence="3 4">
    <name type="scientific">Uabimicrobium amorphum</name>
    <dbReference type="NCBI Taxonomy" id="2596890"/>
    <lineage>
        <taxon>Bacteria</taxon>
        <taxon>Pseudomonadati</taxon>
        <taxon>Planctomycetota</taxon>
        <taxon>Candidatus Uabimicrobiia</taxon>
        <taxon>Candidatus Uabimicrobiales</taxon>
        <taxon>Candidatus Uabimicrobiaceae</taxon>
        <taxon>Candidatus Uabimicrobium</taxon>
    </lineage>
</organism>
<dbReference type="Gene3D" id="1.25.40.10">
    <property type="entry name" value="Tetratricopeptide repeat domain"/>
    <property type="match status" value="1"/>
</dbReference>
<dbReference type="Proteomes" id="UP000326354">
    <property type="component" value="Chromosome"/>
</dbReference>
<evidence type="ECO:0000313" key="3">
    <source>
        <dbReference type="EMBL" id="BBM81786.1"/>
    </source>
</evidence>
<feature type="compositionally biased region" description="Gly residues" evidence="1">
    <location>
        <begin position="256"/>
        <end position="267"/>
    </location>
</feature>
<feature type="compositionally biased region" description="Gly residues" evidence="1">
    <location>
        <begin position="351"/>
        <end position="362"/>
    </location>
</feature>
<keyword evidence="4" id="KW-1185">Reference proteome</keyword>
<feature type="compositionally biased region" description="Low complexity" evidence="1">
    <location>
        <begin position="472"/>
        <end position="483"/>
    </location>
</feature>
<feature type="transmembrane region" description="Helical" evidence="2">
    <location>
        <begin position="984"/>
        <end position="1005"/>
    </location>
</feature>
<dbReference type="EMBL" id="AP019860">
    <property type="protein sequence ID" value="BBM81786.1"/>
    <property type="molecule type" value="Genomic_DNA"/>
</dbReference>
<dbReference type="InterPro" id="IPR011990">
    <property type="entry name" value="TPR-like_helical_dom_sf"/>
</dbReference>
<dbReference type="SUPFAM" id="SSF160246">
    <property type="entry name" value="EspE N-terminal domain-like"/>
    <property type="match status" value="1"/>
</dbReference>
<feature type="compositionally biased region" description="Polar residues" evidence="1">
    <location>
        <begin position="209"/>
        <end position="221"/>
    </location>
</feature>
<feature type="compositionally biased region" description="Polar residues" evidence="1">
    <location>
        <begin position="296"/>
        <end position="308"/>
    </location>
</feature>
<evidence type="ECO:0000256" key="2">
    <source>
        <dbReference type="SAM" id="Phobius"/>
    </source>
</evidence>
<dbReference type="SUPFAM" id="SSF48452">
    <property type="entry name" value="TPR-like"/>
    <property type="match status" value="1"/>
</dbReference>
<dbReference type="PANTHER" id="PTHR35001">
    <property type="entry name" value="COLLAGEN IV NC1 DOMAIN-CONTAINING PROTEIN"/>
    <property type="match status" value="1"/>
</dbReference>
<feature type="region of interest" description="Disordered" evidence="1">
    <location>
        <begin position="717"/>
        <end position="740"/>
    </location>
</feature>
<dbReference type="KEGG" id="uam:UABAM_00125"/>